<keyword evidence="3" id="KW-1185">Reference proteome</keyword>
<reference evidence="2 3" key="1">
    <citation type="submission" date="2019-02" db="EMBL/GenBank/DDBJ databases">
        <title>Deep-cultivation of Planctomycetes and their phenomic and genomic characterization uncovers novel biology.</title>
        <authorList>
            <person name="Wiegand S."/>
            <person name="Jogler M."/>
            <person name="Boedeker C."/>
            <person name="Pinto D."/>
            <person name="Vollmers J."/>
            <person name="Rivas-Marin E."/>
            <person name="Kohn T."/>
            <person name="Peeters S.H."/>
            <person name="Heuer A."/>
            <person name="Rast P."/>
            <person name="Oberbeckmann S."/>
            <person name="Bunk B."/>
            <person name="Jeske O."/>
            <person name="Meyerdierks A."/>
            <person name="Storesund J.E."/>
            <person name="Kallscheuer N."/>
            <person name="Luecker S."/>
            <person name="Lage O.M."/>
            <person name="Pohl T."/>
            <person name="Merkel B.J."/>
            <person name="Hornburger P."/>
            <person name="Mueller R.-W."/>
            <person name="Bruemmer F."/>
            <person name="Labrenz M."/>
            <person name="Spormann A.M."/>
            <person name="Op den Camp H."/>
            <person name="Overmann J."/>
            <person name="Amann R."/>
            <person name="Jetten M.S.M."/>
            <person name="Mascher T."/>
            <person name="Medema M.H."/>
            <person name="Devos D.P."/>
            <person name="Kaster A.-K."/>
            <person name="Ovreas L."/>
            <person name="Rohde M."/>
            <person name="Galperin M.Y."/>
            <person name="Jogler C."/>
        </authorList>
    </citation>
    <scope>NUCLEOTIDE SEQUENCE [LARGE SCALE GENOMIC DNA]</scope>
    <source>
        <strain evidence="2 3">Mal52</strain>
    </source>
</reference>
<name>A0A517ZHG4_9PLAN</name>
<gene>
    <name evidence="2" type="ORF">Mal52_03700</name>
</gene>
<evidence type="ECO:0000313" key="2">
    <source>
        <dbReference type="EMBL" id="QDU41915.1"/>
    </source>
</evidence>
<organism evidence="2 3">
    <name type="scientific">Symmachiella dynata</name>
    <dbReference type="NCBI Taxonomy" id="2527995"/>
    <lineage>
        <taxon>Bacteria</taxon>
        <taxon>Pseudomonadati</taxon>
        <taxon>Planctomycetota</taxon>
        <taxon>Planctomycetia</taxon>
        <taxon>Planctomycetales</taxon>
        <taxon>Planctomycetaceae</taxon>
        <taxon>Symmachiella</taxon>
    </lineage>
</organism>
<evidence type="ECO:0000259" key="1">
    <source>
        <dbReference type="Pfam" id="PF11984"/>
    </source>
</evidence>
<dbReference type="RefSeq" id="WP_145373919.1">
    <property type="nucleotide sequence ID" value="NZ_CP036276.1"/>
</dbReference>
<dbReference type="Proteomes" id="UP000319383">
    <property type="component" value="Chromosome"/>
</dbReference>
<dbReference type="InterPro" id="IPR014263">
    <property type="entry name" value="Methanolan_biosynth_EpsI"/>
</dbReference>
<dbReference type="KEGG" id="sdyn:Mal52_03700"/>
<feature type="domain" description="Methanolan biosynthesis EpsI" evidence="1">
    <location>
        <begin position="26"/>
        <end position="162"/>
    </location>
</feature>
<evidence type="ECO:0000313" key="3">
    <source>
        <dbReference type="Proteomes" id="UP000319383"/>
    </source>
</evidence>
<sequence>MVRIISLVIALVIIIGTGIVHGNYAGRWGAADALILAAKKIDNIPMDFGDWKGRDRKIDPEDTKRAQAERIFAREYVNEKTRMAMSVLIVCGRPGTVSVHTPDICFQGQGRIMMSAVPETVTVDLGEESGKPLVEEFQTADFHRPDAANREQQRVYWTWSTDGTWVAPSNPRVEFIWNNTLYKLYIVRSVSPLEELKEGELDPSLQFAEQLIPVLNKALFDLPSGETKAAPVAAK</sequence>
<proteinExistence type="predicted"/>
<dbReference type="AlphaFoldDB" id="A0A517ZHG4"/>
<accession>A0A517ZHG4</accession>
<protein>
    <recommendedName>
        <fullName evidence="1">Methanolan biosynthesis EpsI domain-containing protein</fullName>
    </recommendedName>
</protein>
<dbReference type="EMBL" id="CP036276">
    <property type="protein sequence ID" value="QDU41915.1"/>
    <property type="molecule type" value="Genomic_DNA"/>
</dbReference>
<dbReference type="Pfam" id="PF11984">
    <property type="entry name" value="DUF3485"/>
    <property type="match status" value="1"/>
</dbReference>